<dbReference type="Pfam" id="PF04783">
    <property type="entry name" value="DUF630"/>
    <property type="match status" value="1"/>
</dbReference>
<reference evidence="4 5" key="1">
    <citation type="journal article" date="2014" name="Am. J. Bot.">
        <title>Genome assembly and annotation for red clover (Trifolium pratense; Fabaceae).</title>
        <authorList>
            <person name="Istvanek J."/>
            <person name="Jaros M."/>
            <person name="Krenek A."/>
            <person name="Repkova J."/>
        </authorList>
    </citation>
    <scope>NUCLEOTIDE SEQUENCE [LARGE SCALE GENOMIC DNA]</scope>
    <source>
        <strain evidence="5">cv. Tatra</strain>
        <tissue evidence="4">Young leaves</tissue>
    </source>
</reference>
<organism evidence="4 5">
    <name type="scientific">Trifolium pratense</name>
    <name type="common">Red clover</name>
    <dbReference type="NCBI Taxonomy" id="57577"/>
    <lineage>
        <taxon>Eukaryota</taxon>
        <taxon>Viridiplantae</taxon>
        <taxon>Streptophyta</taxon>
        <taxon>Embryophyta</taxon>
        <taxon>Tracheophyta</taxon>
        <taxon>Spermatophyta</taxon>
        <taxon>Magnoliopsida</taxon>
        <taxon>eudicotyledons</taxon>
        <taxon>Gunneridae</taxon>
        <taxon>Pentapetalae</taxon>
        <taxon>rosids</taxon>
        <taxon>fabids</taxon>
        <taxon>Fabales</taxon>
        <taxon>Fabaceae</taxon>
        <taxon>Papilionoideae</taxon>
        <taxon>50 kb inversion clade</taxon>
        <taxon>NPAAA clade</taxon>
        <taxon>Hologalegina</taxon>
        <taxon>IRL clade</taxon>
        <taxon>Trifolieae</taxon>
        <taxon>Trifolium</taxon>
    </lineage>
</organism>
<feature type="region of interest" description="Disordered" evidence="1">
    <location>
        <begin position="69"/>
        <end position="108"/>
    </location>
</feature>
<evidence type="ECO:0000259" key="2">
    <source>
        <dbReference type="Pfam" id="PF04782"/>
    </source>
</evidence>
<dbReference type="Pfam" id="PF04782">
    <property type="entry name" value="DUF632"/>
    <property type="match status" value="1"/>
</dbReference>
<sequence length="305" mass="33427">MGATNSRAEKNEALSLCKERKRFIKVAIDSRYDLAAAHISYIQSLRNVGIALRRYAEAEVFVESSLSISDKTPSQTSYPSPSSPLNVTEVEVSDSPLHNESPFSTPAPSLSYMRSGGNGCVTVTIDACGNNYLDDESNVVSPMPPPPPEFGASWDFFDPGEDSESFRFVVPGSEFKDCRDQWLQTGLDDHSVVSSGVEGCKQLVDGKVKQLEAPGSTGDDINLDVADKGDVGRSSSKKEEEKNMAEKNVCTEREDPSEFITHRAKDFLSSIKDIEHRFIRASESGREVSRLLEANKIKVGFSDAK</sequence>
<feature type="compositionally biased region" description="Low complexity" evidence="1">
    <location>
        <begin position="72"/>
        <end position="84"/>
    </location>
</feature>
<feature type="non-terminal residue" evidence="4">
    <location>
        <position position="305"/>
    </location>
</feature>
<dbReference type="InterPro" id="IPR006868">
    <property type="entry name" value="DUF630"/>
</dbReference>
<protein>
    <recommendedName>
        <fullName evidence="6">DUF630 family protein</fullName>
    </recommendedName>
</protein>
<dbReference type="AlphaFoldDB" id="A0A2K3JNE9"/>
<feature type="domain" description="DUF630" evidence="3">
    <location>
        <begin position="1"/>
        <end position="59"/>
    </location>
</feature>
<evidence type="ECO:0000313" key="5">
    <source>
        <dbReference type="Proteomes" id="UP000236291"/>
    </source>
</evidence>
<comment type="caution">
    <text evidence="4">The sequence shown here is derived from an EMBL/GenBank/DDBJ whole genome shotgun (WGS) entry which is preliminary data.</text>
</comment>
<evidence type="ECO:0000313" key="4">
    <source>
        <dbReference type="EMBL" id="PNX55564.1"/>
    </source>
</evidence>
<dbReference type="STRING" id="57577.A0A2K3JNE9"/>
<gene>
    <name evidence="4" type="ORF">L195_g049193</name>
</gene>
<dbReference type="Proteomes" id="UP000236291">
    <property type="component" value="Unassembled WGS sequence"/>
</dbReference>
<dbReference type="EMBL" id="ASHM01071990">
    <property type="protein sequence ID" value="PNX55564.1"/>
    <property type="molecule type" value="Genomic_DNA"/>
</dbReference>
<dbReference type="InterPro" id="IPR006867">
    <property type="entry name" value="DUF632"/>
</dbReference>
<dbReference type="ExpressionAtlas" id="A0A2K3JNE9">
    <property type="expression patterns" value="baseline"/>
</dbReference>
<proteinExistence type="predicted"/>
<name>A0A2K3JNE9_TRIPR</name>
<evidence type="ECO:0008006" key="6">
    <source>
        <dbReference type="Google" id="ProtNLM"/>
    </source>
</evidence>
<evidence type="ECO:0000256" key="1">
    <source>
        <dbReference type="SAM" id="MobiDB-lite"/>
    </source>
</evidence>
<feature type="compositionally biased region" description="Basic and acidic residues" evidence="1">
    <location>
        <begin position="225"/>
        <end position="255"/>
    </location>
</feature>
<dbReference type="PANTHER" id="PTHR21450:SF35">
    <property type="entry name" value="TRANSCRIPTION FACTOR, PUTATIVE (DUF630 AND DUF632)-RELATED"/>
    <property type="match status" value="1"/>
</dbReference>
<feature type="domain" description="DUF632" evidence="2">
    <location>
        <begin position="268"/>
        <end position="301"/>
    </location>
</feature>
<reference evidence="4 5" key="2">
    <citation type="journal article" date="2017" name="Front. Plant Sci.">
        <title>Gene Classification and Mining of Molecular Markers Useful in Red Clover (Trifolium pratense) Breeding.</title>
        <authorList>
            <person name="Istvanek J."/>
            <person name="Dluhosova J."/>
            <person name="Dluhos P."/>
            <person name="Patkova L."/>
            <person name="Nedelnik J."/>
            <person name="Repkova J."/>
        </authorList>
    </citation>
    <scope>NUCLEOTIDE SEQUENCE [LARGE SCALE GENOMIC DNA]</scope>
    <source>
        <strain evidence="5">cv. Tatra</strain>
        <tissue evidence="4">Young leaves</tissue>
    </source>
</reference>
<accession>A0A2K3JNE9</accession>
<feature type="region of interest" description="Disordered" evidence="1">
    <location>
        <begin position="214"/>
        <end position="255"/>
    </location>
</feature>
<dbReference type="PANTHER" id="PTHR21450">
    <property type="entry name" value="PROTEIN ALTERED PHOSPHATE STARVATION RESPONSE 1"/>
    <property type="match status" value="1"/>
</dbReference>
<evidence type="ECO:0000259" key="3">
    <source>
        <dbReference type="Pfam" id="PF04783"/>
    </source>
</evidence>
<feature type="compositionally biased region" description="Polar residues" evidence="1">
    <location>
        <begin position="96"/>
        <end position="108"/>
    </location>
</feature>